<dbReference type="PANTHER" id="PTHR13774:SF32">
    <property type="entry name" value="ANTISENSE-ENHANCING SEQUENCE 1"/>
    <property type="match status" value="1"/>
</dbReference>
<evidence type="ECO:0000313" key="1">
    <source>
        <dbReference type="EMBL" id="MFC4010186.1"/>
    </source>
</evidence>
<dbReference type="Gene3D" id="3.10.310.10">
    <property type="entry name" value="Diaminopimelate Epimerase, Chain A, domain 1"/>
    <property type="match status" value="2"/>
</dbReference>
<dbReference type="Pfam" id="PF02567">
    <property type="entry name" value="PhzC-PhzF"/>
    <property type="match status" value="1"/>
</dbReference>
<dbReference type="Proteomes" id="UP001595851">
    <property type="component" value="Unassembled WGS sequence"/>
</dbReference>
<gene>
    <name evidence="1" type="ORF">ACFOY2_23365</name>
</gene>
<name>A0ABV8G863_9ACTN</name>
<dbReference type="PANTHER" id="PTHR13774">
    <property type="entry name" value="PHENAZINE BIOSYNTHESIS PROTEIN"/>
    <property type="match status" value="1"/>
</dbReference>
<dbReference type="EMBL" id="JBHSBI010000011">
    <property type="protein sequence ID" value="MFC4010186.1"/>
    <property type="molecule type" value="Genomic_DNA"/>
</dbReference>
<keyword evidence="2" id="KW-1185">Reference proteome</keyword>
<sequence>MITMDATHEYVVVDSFTDTPLRGNPVAVFFEADDLDAERMQSIGKEMNLSEVTFVLRPKLGGEAHIRIFTPVNELPFAGHPLLGTAIALGERLGRDRLRLETAMGVIDFEVTRAGGRVAARMEQPIPTWERFGRAEELLAALGIEGSELPVEIYTNGPRHVFVGLESLEALSRVNPDHRALAAFPDMATNCIAGSGTNWRNRMFSPAYGVTEDAATGSAAGPIAVHLARHGRAEYGQWIDILQGVEMGRPSLMRARAEGARDRVTSVRVEGAGVTVARGVIYV</sequence>
<dbReference type="InterPro" id="IPR003719">
    <property type="entry name" value="Phenazine_PhzF-like"/>
</dbReference>
<comment type="caution">
    <text evidence="1">The sequence shown here is derived from an EMBL/GenBank/DDBJ whole genome shotgun (WGS) entry which is preliminary data.</text>
</comment>
<accession>A0ABV8G863</accession>
<dbReference type="RefSeq" id="WP_379530203.1">
    <property type="nucleotide sequence ID" value="NZ_JBHSBI010000011.1"/>
</dbReference>
<evidence type="ECO:0000313" key="2">
    <source>
        <dbReference type="Proteomes" id="UP001595851"/>
    </source>
</evidence>
<reference evidence="2" key="1">
    <citation type="journal article" date="2019" name="Int. J. Syst. Evol. Microbiol.">
        <title>The Global Catalogue of Microorganisms (GCM) 10K type strain sequencing project: providing services to taxonomists for standard genome sequencing and annotation.</title>
        <authorList>
            <consortium name="The Broad Institute Genomics Platform"/>
            <consortium name="The Broad Institute Genome Sequencing Center for Infectious Disease"/>
            <person name="Wu L."/>
            <person name="Ma J."/>
        </authorList>
    </citation>
    <scope>NUCLEOTIDE SEQUENCE [LARGE SCALE GENOMIC DNA]</scope>
    <source>
        <strain evidence="2">TBRC 1276</strain>
    </source>
</reference>
<dbReference type="SUPFAM" id="SSF54506">
    <property type="entry name" value="Diaminopimelate epimerase-like"/>
    <property type="match status" value="1"/>
</dbReference>
<dbReference type="NCBIfam" id="TIGR00654">
    <property type="entry name" value="PhzF_family"/>
    <property type="match status" value="1"/>
</dbReference>
<dbReference type="PIRSF" id="PIRSF016184">
    <property type="entry name" value="PhzC_PhzF"/>
    <property type="match status" value="1"/>
</dbReference>
<proteinExistence type="predicted"/>
<organism evidence="1 2">
    <name type="scientific">Nonomuraea purpurea</name>
    <dbReference type="NCBI Taxonomy" id="1849276"/>
    <lineage>
        <taxon>Bacteria</taxon>
        <taxon>Bacillati</taxon>
        <taxon>Actinomycetota</taxon>
        <taxon>Actinomycetes</taxon>
        <taxon>Streptosporangiales</taxon>
        <taxon>Streptosporangiaceae</taxon>
        <taxon>Nonomuraea</taxon>
    </lineage>
</organism>
<protein>
    <submittedName>
        <fullName evidence="1">PhzF family phenazine biosynthesis protein</fullName>
    </submittedName>
</protein>